<dbReference type="AlphaFoldDB" id="A0A9N9L2X2"/>
<name>A0A9N9L2X2_9HELO</name>
<protein>
    <submittedName>
        <fullName evidence="2">Uncharacterized protein</fullName>
    </submittedName>
</protein>
<comment type="caution">
    <text evidence="2">The sequence shown here is derived from an EMBL/GenBank/DDBJ whole genome shotgun (WGS) entry which is preliminary data.</text>
</comment>
<evidence type="ECO:0000313" key="2">
    <source>
        <dbReference type="EMBL" id="CAG8957193.1"/>
    </source>
</evidence>
<feature type="region of interest" description="Disordered" evidence="1">
    <location>
        <begin position="120"/>
        <end position="164"/>
    </location>
</feature>
<dbReference type="Proteomes" id="UP000696280">
    <property type="component" value="Unassembled WGS sequence"/>
</dbReference>
<accession>A0A9N9L2X2</accession>
<evidence type="ECO:0000313" key="3">
    <source>
        <dbReference type="Proteomes" id="UP000696280"/>
    </source>
</evidence>
<sequence>MVSKSRRDNHARKRFPPHISHARHKYCIIGLISDEKHEQTSAHNQLRVEEALNGTTATSTMEIASAGLEVQLLHQRCKNFCNTKESLTHPDESMEPHLPKKAPSAFGSGLFAIGTIQPLSSHNSNLRGKNDQSADEIDIDKDNVHTPLADRTNKRSLPTSTCKG</sequence>
<organism evidence="2 3">
    <name type="scientific">Hymenoscyphus fraxineus</name>
    <dbReference type="NCBI Taxonomy" id="746836"/>
    <lineage>
        <taxon>Eukaryota</taxon>
        <taxon>Fungi</taxon>
        <taxon>Dikarya</taxon>
        <taxon>Ascomycota</taxon>
        <taxon>Pezizomycotina</taxon>
        <taxon>Leotiomycetes</taxon>
        <taxon>Helotiales</taxon>
        <taxon>Helotiaceae</taxon>
        <taxon>Hymenoscyphus</taxon>
    </lineage>
</organism>
<gene>
    <name evidence="2" type="ORF">HYFRA_00009394</name>
</gene>
<dbReference type="EMBL" id="CAJVRL010000077">
    <property type="protein sequence ID" value="CAG8957193.1"/>
    <property type="molecule type" value="Genomic_DNA"/>
</dbReference>
<feature type="compositionally biased region" description="Polar residues" evidence="1">
    <location>
        <begin position="155"/>
        <end position="164"/>
    </location>
</feature>
<keyword evidence="3" id="KW-1185">Reference proteome</keyword>
<evidence type="ECO:0000256" key="1">
    <source>
        <dbReference type="SAM" id="MobiDB-lite"/>
    </source>
</evidence>
<reference evidence="2" key="1">
    <citation type="submission" date="2021-07" db="EMBL/GenBank/DDBJ databases">
        <authorList>
            <person name="Durling M."/>
        </authorList>
    </citation>
    <scope>NUCLEOTIDE SEQUENCE</scope>
</reference>
<proteinExistence type="predicted"/>